<proteinExistence type="predicted"/>
<dbReference type="Proteomes" id="UP000005561">
    <property type="component" value="Unassembled WGS sequence"/>
</dbReference>
<name>C6LJA8_9FIRM</name>
<evidence type="ECO:0000313" key="1">
    <source>
        <dbReference type="EMBL" id="EET59223.1"/>
    </source>
</evidence>
<dbReference type="AlphaFoldDB" id="C6LJA8"/>
<gene>
    <name evidence="1" type="ORF">BRYFOR_08744</name>
</gene>
<evidence type="ECO:0000313" key="2">
    <source>
        <dbReference type="Proteomes" id="UP000005561"/>
    </source>
</evidence>
<protein>
    <submittedName>
        <fullName evidence="1">Uncharacterized protein</fullName>
    </submittedName>
</protein>
<keyword evidence="2" id="KW-1185">Reference proteome</keyword>
<dbReference type="EMBL" id="ACCL02000020">
    <property type="protein sequence ID" value="EET59223.1"/>
    <property type="molecule type" value="Genomic_DNA"/>
</dbReference>
<sequence length="46" mass="5069">MDSLLSYFSFPHQPKGCHAETSRMAACHPITCGSLHPASYFPSRNS</sequence>
<reference evidence="1" key="1">
    <citation type="submission" date="2009-07" db="EMBL/GenBank/DDBJ databases">
        <authorList>
            <person name="Weinstock G."/>
            <person name="Sodergren E."/>
            <person name="Clifton S."/>
            <person name="Fulton L."/>
            <person name="Fulton B."/>
            <person name="Courtney L."/>
            <person name="Fronick C."/>
            <person name="Harrison M."/>
            <person name="Strong C."/>
            <person name="Farmer C."/>
            <person name="Delahaunty K."/>
            <person name="Markovic C."/>
            <person name="Hall O."/>
            <person name="Minx P."/>
            <person name="Tomlinson C."/>
            <person name="Mitreva M."/>
            <person name="Nelson J."/>
            <person name="Hou S."/>
            <person name="Wollam A."/>
            <person name="Pepin K.H."/>
            <person name="Johnson M."/>
            <person name="Bhonagiri V."/>
            <person name="Nash W.E."/>
            <person name="Warren W."/>
            <person name="Chinwalla A."/>
            <person name="Mardis E.R."/>
            <person name="Wilson R.K."/>
        </authorList>
    </citation>
    <scope>NUCLEOTIDE SEQUENCE [LARGE SCALE GENOMIC DNA]</scope>
    <source>
        <strain evidence="1">DSM 14469</strain>
    </source>
</reference>
<organism evidence="1 2">
    <name type="scientific">Marvinbryantia formatexigens DSM 14469</name>
    <dbReference type="NCBI Taxonomy" id="478749"/>
    <lineage>
        <taxon>Bacteria</taxon>
        <taxon>Bacillati</taxon>
        <taxon>Bacillota</taxon>
        <taxon>Clostridia</taxon>
        <taxon>Lachnospirales</taxon>
        <taxon>Lachnospiraceae</taxon>
        <taxon>Marvinbryantia</taxon>
    </lineage>
</organism>
<accession>C6LJA8</accession>
<comment type="caution">
    <text evidence="1">The sequence shown here is derived from an EMBL/GenBank/DDBJ whole genome shotgun (WGS) entry which is preliminary data.</text>
</comment>